<dbReference type="OMA" id="VMPENDD"/>
<dbReference type="GO" id="GO:0005829">
    <property type="term" value="C:cytosol"/>
    <property type="evidence" value="ECO:0007669"/>
    <property type="project" value="TreeGrafter"/>
</dbReference>
<feature type="domain" description="Nucleoside phosphorylase" evidence="1">
    <location>
        <begin position="16"/>
        <end position="249"/>
    </location>
</feature>
<dbReference type="EMBL" id="BCMY01000028">
    <property type="protein sequence ID" value="GAQ47335.1"/>
    <property type="molecule type" value="Genomic_DNA"/>
</dbReference>
<sequence>MAISKSKIRLLKSRPLCIICAKPQEVQIVARTLQITKDHISSSDIPELGDGYDFYLGTFNIISKDGGEARSLEYYVTSPYRQGIQTFSIQAGTLFHVLRPQFAVHAGVCAGYAKEGIKLEDVIFGDMAINYEEGKWVVEKGQKLFKPSYRTIECRTVASIVGFTQSSLEPTYKYGGYISGSAVREDANEIFDLLRTSVSRDICALEMEASAFLMLCKHHKNIKCLGVVKGVSDLGDSNKAHDPDTYKRSLQVTASAVREWAIYALRNVEWNTDEDDSIVAEFVNIYYENFVRIALDAVGSKQDLTIANDNQRKVQSKDVKGMKVVMPENDDPSAYSESGHIAKIANDHGLESVTIGQSNLGRGLFYKDGYLIDFPRLLNKFAHEDRIQQAKIFQKLLIRKPYFTVSSAESTPLAATATWEDFVKFAPTAPN</sequence>
<dbReference type="AlphaFoldDB" id="A0A100ITZ5"/>
<evidence type="ECO:0000313" key="2">
    <source>
        <dbReference type="EMBL" id="GAQ47335.1"/>
    </source>
</evidence>
<dbReference type="GO" id="GO:0009116">
    <property type="term" value="P:nucleoside metabolic process"/>
    <property type="evidence" value="ECO:0007669"/>
    <property type="project" value="InterPro"/>
</dbReference>
<evidence type="ECO:0000259" key="1">
    <source>
        <dbReference type="Pfam" id="PF01048"/>
    </source>
</evidence>
<dbReference type="PANTHER" id="PTHR46832">
    <property type="entry name" value="5'-METHYLTHIOADENOSINE/S-ADENOSYLHOMOCYSTEINE NUCLEOSIDASE"/>
    <property type="match status" value="1"/>
</dbReference>
<dbReference type="Pfam" id="PF01048">
    <property type="entry name" value="PNP_UDP_1"/>
    <property type="match status" value="1"/>
</dbReference>
<dbReference type="SUPFAM" id="SSF53167">
    <property type="entry name" value="Purine and uridine phosphorylases"/>
    <property type="match status" value="1"/>
</dbReference>
<proteinExistence type="predicted"/>
<protein>
    <recommendedName>
        <fullName evidence="1">Nucleoside phosphorylase domain-containing protein</fullName>
    </recommendedName>
</protein>
<accession>A0A100ITZ5</accession>
<dbReference type="GO" id="GO:0019284">
    <property type="term" value="P:L-methionine salvage from S-adenosylmethionine"/>
    <property type="evidence" value="ECO:0007669"/>
    <property type="project" value="TreeGrafter"/>
</dbReference>
<dbReference type="PANTHER" id="PTHR46832:SF1">
    <property type="entry name" value="5'-METHYLTHIOADENOSINE_S-ADENOSYLHOMOCYSTEINE NUCLEOSIDASE"/>
    <property type="match status" value="1"/>
</dbReference>
<dbReference type="InterPro" id="IPR000845">
    <property type="entry name" value="Nucleoside_phosphorylase_d"/>
</dbReference>
<dbReference type="InterPro" id="IPR035994">
    <property type="entry name" value="Nucleoside_phosphorylase_sf"/>
</dbReference>
<dbReference type="Gene3D" id="3.40.50.1580">
    <property type="entry name" value="Nucleoside phosphorylase domain"/>
    <property type="match status" value="1"/>
</dbReference>
<dbReference type="OrthoDB" id="4129906at2759"/>
<evidence type="ECO:0000313" key="3">
    <source>
        <dbReference type="Proteomes" id="UP000068243"/>
    </source>
</evidence>
<reference evidence="3" key="1">
    <citation type="journal article" date="2016" name="Genome Announc.">
        <title>Draft genome sequence of Aspergillus niger strain An76.</title>
        <authorList>
            <person name="Gong W."/>
            <person name="Cheng Z."/>
            <person name="Zhang H."/>
            <person name="Liu L."/>
            <person name="Gao P."/>
            <person name="Wang L."/>
        </authorList>
    </citation>
    <scope>NUCLEOTIDE SEQUENCE [LARGE SCALE GENOMIC DNA]</scope>
    <source>
        <strain evidence="3">An76</strain>
    </source>
</reference>
<dbReference type="GO" id="GO:0008930">
    <property type="term" value="F:methylthioadenosine nucleosidase activity"/>
    <property type="evidence" value="ECO:0007669"/>
    <property type="project" value="TreeGrafter"/>
</dbReference>
<name>A0A100ITZ5_ASPNG</name>
<comment type="caution">
    <text evidence="2">The sequence shown here is derived from an EMBL/GenBank/DDBJ whole genome shotgun (WGS) entry which is preliminary data.</text>
</comment>
<dbReference type="Proteomes" id="UP000068243">
    <property type="component" value="Unassembled WGS sequence"/>
</dbReference>
<dbReference type="GO" id="GO:0008782">
    <property type="term" value="F:adenosylhomocysteine nucleosidase activity"/>
    <property type="evidence" value="ECO:0007669"/>
    <property type="project" value="TreeGrafter"/>
</dbReference>
<organism evidence="2 3">
    <name type="scientific">Aspergillus niger</name>
    <dbReference type="NCBI Taxonomy" id="5061"/>
    <lineage>
        <taxon>Eukaryota</taxon>
        <taxon>Fungi</taxon>
        <taxon>Dikarya</taxon>
        <taxon>Ascomycota</taxon>
        <taxon>Pezizomycotina</taxon>
        <taxon>Eurotiomycetes</taxon>
        <taxon>Eurotiomycetidae</taxon>
        <taxon>Eurotiales</taxon>
        <taxon>Aspergillaceae</taxon>
        <taxon>Aspergillus</taxon>
        <taxon>Aspergillus subgen. Circumdati</taxon>
    </lineage>
</organism>
<gene>
    <name evidence="2" type="ORF">ABL_09996</name>
</gene>